<dbReference type="OrthoDB" id="9818666at2"/>
<dbReference type="AlphaFoldDB" id="A0A4U1IQJ1"/>
<feature type="compositionally biased region" description="Acidic residues" evidence="1">
    <location>
        <begin position="331"/>
        <end position="345"/>
    </location>
</feature>
<dbReference type="EMBL" id="SSMQ01000086">
    <property type="protein sequence ID" value="TKC96487.1"/>
    <property type="molecule type" value="Genomic_DNA"/>
</dbReference>
<feature type="compositionally biased region" description="Basic and acidic residues" evidence="1">
    <location>
        <begin position="319"/>
        <end position="330"/>
    </location>
</feature>
<dbReference type="RefSeq" id="WP_136935408.1">
    <property type="nucleotide sequence ID" value="NZ_SSMQ01000086.1"/>
</dbReference>
<evidence type="ECO:0000313" key="3">
    <source>
        <dbReference type="Proteomes" id="UP000309215"/>
    </source>
</evidence>
<reference evidence="2 3" key="1">
    <citation type="submission" date="2019-04" db="EMBL/GenBank/DDBJ databases">
        <authorList>
            <person name="Li Y."/>
            <person name="Wang J."/>
        </authorList>
    </citation>
    <scope>NUCLEOTIDE SEQUENCE [LARGE SCALE GENOMIC DNA]</scope>
    <source>
        <strain evidence="2 3">DSM 14668</strain>
    </source>
</reference>
<evidence type="ECO:0000313" key="2">
    <source>
        <dbReference type="EMBL" id="TKC96487.1"/>
    </source>
</evidence>
<dbReference type="Proteomes" id="UP000309215">
    <property type="component" value="Unassembled WGS sequence"/>
</dbReference>
<sequence>MKVSTLIALAASELFKEEPQRLGLRICPITLTASELVDVVKELRRVLGAKVFIVGSAPGVPFERSERTMIAPDHRAAEQATAWRNSVEVKSKEHLIYVSVEDHPKASGLKDCLVPVREDALRDAFLAWCDQKDSGLPAGLAESLKKSGLDRQVRIATLCEFAQAAKAAGARAPAWEAVGNSLPVMGLARDTRLSKADAADRLAANAKIVRAAQTGESRRRTAEGPLSEMEAQVQEALASSTGQARQKALAAIDLKPLTTRQLAPPKATRPKPSPVEPPEPAAPPAKPGKAKAASAPEPPPPPAPKGKGRAESPPVKASPKVEPRASRDADVLEVEEEEDEVEQAEEPSPAPGPAKHARVHAPALPKGLAVLVDELLRDEGHPVEATLRVGARSFLEGLPKIATLSVRRSERALRELPREWAAWAKERKNLLEAIAFVFEGQNAGVLLAGALPKLLEDGNVERAARRFVDATIALYNAAVDADQATMREVLALDTCAIRDSGGVTVRVAGPTHLLTLGLAYMRQRALASLSDSARKRVKRAIEAAPSAPAEFLEVDGAELGYSGTEGGLLVFERTPEVIPQSSLVELGEQLIRRYLSLCPHALLGCRVAIYNDREAAPLIEGLSRGAIAFEAPSLRELSVLCARPPDLSGRSFTASQGLLGEGRLRLGPLPVGAAAAGADAPHIAIHVGRPATSQENEEPASPAHQTFSAPEGPVRTVFELREHRLRVRTSIAGVPELEAFEALHAASRGRAAQRAFIADASGLSLRAELERLQLGNATWGVIVGPSVGRRPPLRSFLLVHERVDEHATCAVVTRDVRPAIRAVQQGLRKVELHEERPKALQSLATRLASATRAGLVSLRRTNEQLVAAGLLAIEIGRRAGGSTPPVIAPIEGQSYEALVGEPHDDSQGMVWLGVTKKDDGLSFVLGYTTLDPNVDVDLSKAQIGGELGRRIGHLVGALQHALSGDGPAAEVAREALSWVIWPALAGEEQAGTELPKLLLEWRGAQGAAIEVVCLLPPAQVTRGKTVKSGKVQVAVQVLDVDLINRVLLSG</sequence>
<name>A0A4U1IQJ1_9BACT</name>
<accession>A0A4U1IQJ1</accession>
<proteinExistence type="predicted"/>
<evidence type="ECO:0000256" key="1">
    <source>
        <dbReference type="SAM" id="MobiDB-lite"/>
    </source>
</evidence>
<protein>
    <submittedName>
        <fullName evidence="2">Uncharacterized protein</fullName>
    </submittedName>
</protein>
<keyword evidence="3" id="KW-1185">Reference proteome</keyword>
<organism evidence="2 3">
    <name type="scientific">Polyangium fumosum</name>
    <dbReference type="NCBI Taxonomy" id="889272"/>
    <lineage>
        <taxon>Bacteria</taxon>
        <taxon>Pseudomonadati</taxon>
        <taxon>Myxococcota</taxon>
        <taxon>Polyangia</taxon>
        <taxon>Polyangiales</taxon>
        <taxon>Polyangiaceae</taxon>
        <taxon>Polyangium</taxon>
    </lineage>
</organism>
<comment type="caution">
    <text evidence="2">The sequence shown here is derived from an EMBL/GenBank/DDBJ whole genome shotgun (WGS) entry which is preliminary data.</text>
</comment>
<feature type="region of interest" description="Disordered" evidence="1">
    <location>
        <begin position="250"/>
        <end position="359"/>
    </location>
</feature>
<feature type="compositionally biased region" description="Pro residues" evidence="1">
    <location>
        <begin position="271"/>
        <end position="286"/>
    </location>
</feature>
<gene>
    <name evidence="2" type="ORF">E8A74_45360</name>
</gene>